<evidence type="ECO:0000256" key="1">
    <source>
        <dbReference type="SAM" id="Coils"/>
    </source>
</evidence>
<sequence length="499" mass="55175">MAEEPQMDSLRADLLEAQQSEAEARAALQQSAEYGKLLLSRNEALEQELEVLRQELGRKVAAEVSQRSRLEEECRRLEQELETKSKPQERHGYSRTSRLLSLSGSLDSDEEPNVAQMQQRLKRCEKNEQEHREAAWLAEEHANMLEEQNQKLEEECRRLQAQLTRSRPNDEVVQRWQKAGSLVRDSLRDTEEMEISEKGLGRSLQGQVGHIHSNGGSAPTSPSSWSPFRRRTARLSASEDLEQLVSTVSSERDAALAEKAASEAHCEARLREMDEEVTALRLLLEEETARTDTMAQHIDYLGSMLEEQHAVNGAAVMLKSLGLSRPGSPERGELLSAALAKGRPEGNSARLRPDSVASQEEVPSLQSFLADLRSRSPSQSRRSRAPHCTLEEFLGEKPTSLANVTASTRAVASLSPSDTDAKKVSLLELLGWSRCSHCGSLMWFSNGQSNGSNGSNGHGRNQNNVCVANGKKNLAKSWTLALSQEAAGQPVRGRTLGGR</sequence>
<dbReference type="EMBL" id="CAMXCT010000050">
    <property type="protein sequence ID" value="CAI3973040.1"/>
    <property type="molecule type" value="Genomic_DNA"/>
</dbReference>
<dbReference type="EMBL" id="CAMXCT030000050">
    <property type="protein sequence ID" value="CAL4760352.1"/>
    <property type="molecule type" value="Genomic_DNA"/>
</dbReference>
<feature type="region of interest" description="Disordered" evidence="2">
    <location>
        <begin position="65"/>
        <end position="97"/>
    </location>
</feature>
<organism evidence="3">
    <name type="scientific">Cladocopium goreaui</name>
    <dbReference type="NCBI Taxonomy" id="2562237"/>
    <lineage>
        <taxon>Eukaryota</taxon>
        <taxon>Sar</taxon>
        <taxon>Alveolata</taxon>
        <taxon>Dinophyceae</taxon>
        <taxon>Suessiales</taxon>
        <taxon>Symbiodiniaceae</taxon>
        <taxon>Cladocopium</taxon>
    </lineage>
</organism>
<evidence type="ECO:0000256" key="2">
    <source>
        <dbReference type="SAM" id="MobiDB-lite"/>
    </source>
</evidence>
<evidence type="ECO:0000313" key="5">
    <source>
        <dbReference type="Proteomes" id="UP001152797"/>
    </source>
</evidence>
<accession>A0A9P1FFR2</accession>
<keyword evidence="5" id="KW-1185">Reference proteome</keyword>
<evidence type="ECO:0000313" key="4">
    <source>
        <dbReference type="EMBL" id="CAL4760352.1"/>
    </source>
</evidence>
<reference evidence="3" key="1">
    <citation type="submission" date="2022-10" db="EMBL/GenBank/DDBJ databases">
        <authorList>
            <person name="Chen Y."/>
            <person name="Dougan E. K."/>
            <person name="Chan C."/>
            <person name="Rhodes N."/>
            <person name="Thang M."/>
        </authorList>
    </citation>
    <scope>NUCLEOTIDE SEQUENCE</scope>
</reference>
<dbReference type="Proteomes" id="UP001152797">
    <property type="component" value="Unassembled WGS sequence"/>
</dbReference>
<dbReference type="OrthoDB" id="444230at2759"/>
<name>A0A9P1FFR2_9DINO</name>
<protein>
    <submittedName>
        <fullName evidence="3">Uncharacterized protein</fullName>
    </submittedName>
</protein>
<feature type="region of interest" description="Disordered" evidence="2">
    <location>
        <begin position="197"/>
        <end position="228"/>
    </location>
</feature>
<feature type="compositionally biased region" description="Basic and acidic residues" evidence="2">
    <location>
        <begin position="65"/>
        <end position="92"/>
    </location>
</feature>
<evidence type="ECO:0000313" key="3">
    <source>
        <dbReference type="EMBL" id="CAI3973040.1"/>
    </source>
</evidence>
<proteinExistence type="predicted"/>
<keyword evidence="1" id="KW-0175">Coiled coil</keyword>
<feature type="compositionally biased region" description="Polar residues" evidence="2">
    <location>
        <begin position="214"/>
        <end position="226"/>
    </location>
</feature>
<feature type="region of interest" description="Disordered" evidence="2">
    <location>
        <begin position="341"/>
        <end position="363"/>
    </location>
</feature>
<reference evidence="4 5" key="2">
    <citation type="submission" date="2024-05" db="EMBL/GenBank/DDBJ databases">
        <authorList>
            <person name="Chen Y."/>
            <person name="Shah S."/>
            <person name="Dougan E. K."/>
            <person name="Thang M."/>
            <person name="Chan C."/>
        </authorList>
    </citation>
    <scope>NUCLEOTIDE SEQUENCE [LARGE SCALE GENOMIC DNA]</scope>
</reference>
<feature type="coiled-coil region" evidence="1">
    <location>
        <begin position="114"/>
        <end position="165"/>
    </location>
</feature>
<dbReference type="EMBL" id="CAMXCT020000050">
    <property type="protein sequence ID" value="CAL1126415.1"/>
    <property type="molecule type" value="Genomic_DNA"/>
</dbReference>
<comment type="caution">
    <text evidence="3">The sequence shown here is derived from an EMBL/GenBank/DDBJ whole genome shotgun (WGS) entry which is preliminary data.</text>
</comment>
<gene>
    <name evidence="3" type="ORF">C1SCF055_LOCUS1570</name>
</gene>
<dbReference type="AlphaFoldDB" id="A0A9P1FFR2"/>